<evidence type="ECO:0000256" key="2">
    <source>
        <dbReference type="ARBA" id="ARBA00008829"/>
    </source>
</evidence>
<dbReference type="STRING" id="460384.SAMN05216313_113119"/>
<dbReference type="InterPro" id="IPR006680">
    <property type="entry name" value="Amidohydro-rel"/>
</dbReference>
<evidence type="ECO:0000313" key="7">
    <source>
        <dbReference type="EMBL" id="SET76056.1"/>
    </source>
</evidence>
<dbReference type="PANTHER" id="PTHR11647:SF1">
    <property type="entry name" value="COLLAPSIN RESPONSE MEDIATOR PROTEIN"/>
    <property type="match status" value="1"/>
</dbReference>
<accession>A0A1I0GZS9</accession>
<reference evidence="8" key="1">
    <citation type="submission" date="2016-10" db="EMBL/GenBank/DDBJ databases">
        <authorList>
            <person name="Varghese N."/>
            <person name="Submissions S."/>
        </authorList>
    </citation>
    <scope>NUCLEOTIDE SEQUENCE [LARGE SCALE GENOMIC DNA]</scope>
    <source>
        <strain evidence="8">NLAE-zl-G277</strain>
    </source>
</reference>
<organism evidence="7 8">
    <name type="scientific">Enterocloster lavalensis</name>
    <dbReference type="NCBI Taxonomy" id="460384"/>
    <lineage>
        <taxon>Bacteria</taxon>
        <taxon>Bacillati</taxon>
        <taxon>Bacillota</taxon>
        <taxon>Clostridia</taxon>
        <taxon>Lachnospirales</taxon>
        <taxon>Lachnospiraceae</taxon>
        <taxon>Enterocloster</taxon>
    </lineage>
</organism>
<dbReference type="InterPro" id="IPR011059">
    <property type="entry name" value="Metal-dep_hydrolase_composite"/>
</dbReference>
<dbReference type="CDD" id="cd01314">
    <property type="entry name" value="D-HYD"/>
    <property type="match status" value="1"/>
</dbReference>
<dbReference type="AlphaFoldDB" id="A0A1I0GZS9"/>
<dbReference type="PANTHER" id="PTHR11647">
    <property type="entry name" value="HYDRANTOINASE/DIHYDROPYRIMIDINASE FAMILY MEMBER"/>
    <property type="match status" value="1"/>
</dbReference>
<name>A0A1I0GZS9_9FIRM</name>
<evidence type="ECO:0000256" key="1">
    <source>
        <dbReference type="ARBA" id="ARBA00001947"/>
    </source>
</evidence>
<feature type="modified residue" description="N6-carboxylysine" evidence="5">
    <location>
        <position position="150"/>
    </location>
</feature>
<dbReference type="Gene3D" id="3.20.20.140">
    <property type="entry name" value="Metal-dependent hydrolases"/>
    <property type="match status" value="1"/>
</dbReference>
<keyword evidence="4" id="KW-0378">Hydrolase</keyword>
<dbReference type="SUPFAM" id="SSF51556">
    <property type="entry name" value="Metallo-dependent hydrolases"/>
    <property type="match status" value="1"/>
</dbReference>
<sequence length="459" mass="50430">MKTIIKNGMVVSPAETYEADILIDGEQIRCIGRDLADEEARVIDAAGKYVIPGAVDVHTHMDLQAGSSRAVDDFYDGTVAAACGGTTSIVDHMAFGPAGCGLHHQLAEYHRLADGKAVIDYGFHGVAQHVNRSILDELEAMAEDGVPSIKVYLTYDFRLNDAEAFQILKRMKELGGVTAFHCENHDIVEYCRRTCVETGHTGPIYHAKSRPNLAESEAVARVLSLARLAGDAPVYIVHLSCKESLEAVRDARRKGQKNIFVETCPQYLTLTEEKYLEPDGLKYVMSPPLRTAWDCEALWEGLACGDIQVVGTDHCPFNYHKEKQLGKDDFTKCPNGAPGVEERVPLLFSEGVLKNRISVNRFVETVCANPARIYGLYPQKGILQPGADGDLVILDPAAEWTITHDKMHSAVDYTAYEGMAVKGKIDLVMQRGRVVAENGAFTGERGAGRFIHRKCYGAE</sequence>
<comment type="PTM">
    <text evidence="5">Carbamylation allows a single lysine to coordinate two divalent metal cations.</text>
</comment>
<evidence type="ECO:0000256" key="5">
    <source>
        <dbReference type="PIRSR" id="PIRSR611778-50"/>
    </source>
</evidence>
<dbReference type="NCBIfam" id="TIGR02033">
    <property type="entry name" value="D-hydantoinase"/>
    <property type="match status" value="1"/>
</dbReference>
<dbReference type="Pfam" id="PF01979">
    <property type="entry name" value="Amidohydro_1"/>
    <property type="match status" value="1"/>
</dbReference>
<dbReference type="InterPro" id="IPR032466">
    <property type="entry name" value="Metal_Hydrolase"/>
</dbReference>
<dbReference type="EMBL" id="FOIM01000013">
    <property type="protein sequence ID" value="SET76056.1"/>
    <property type="molecule type" value="Genomic_DNA"/>
</dbReference>
<dbReference type="GeneID" id="93275905"/>
<comment type="cofactor">
    <cofactor evidence="1">
        <name>Zn(2+)</name>
        <dbReference type="ChEBI" id="CHEBI:29105"/>
    </cofactor>
</comment>
<dbReference type="RefSeq" id="WP_092364775.1">
    <property type="nucleotide sequence ID" value="NZ_FOIM01000013.1"/>
</dbReference>
<dbReference type="GO" id="GO:0046872">
    <property type="term" value="F:metal ion binding"/>
    <property type="evidence" value="ECO:0007669"/>
    <property type="project" value="UniProtKB-KW"/>
</dbReference>
<comment type="similarity">
    <text evidence="2">Belongs to the metallo-dependent hydrolases superfamily. Hydantoinase/dihydropyrimidinase family.</text>
</comment>
<evidence type="ECO:0000256" key="4">
    <source>
        <dbReference type="ARBA" id="ARBA00022801"/>
    </source>
</evidence>
<protein>
    <submittedName>
        <fullName evidence="7">Dihydropyrimidinase</fullName>
    </submittedName>
</protein>
<evidence type="ECO:0000313" key="8">
    <source>
        <dbReference type="Proteomes" id="UP000198508"/>
    </source>
</evidence>
<keyword evidence="3" id="KW-0479">Metal-binding</keyword>
<gene>
    <name evidence="7" type="ORF">SAMN05216313_113119</name>
</gene>
<dbReference type="InterPro" id="IPR011778">
    <property type="entry name" value="Hydantoinase/dihydroPyrase"/>
</dbReference>
<dbReference type="Gene3D" id="2.30.40.10">
    <property type="entry name" value="Urease, subunit C, domain 1"/>
    <property type="match status" value="1"/>
</dbReference>
<evidence type="ECO:0000256" key="3">
    <source>
        <dbReference type="ARBA" id="ARBA00022723"/>
    </source>
</evidence>
<dbReference type="InterPro" id="IPR050378">
    <property type="entry name" value="Metallo-dep_Hydrolases_sf"/>
</dbReference>
<proteinExistence type="inferred from homology"/>
<dbReference type="SUPFAM" id="SSF51338">
    <property type="entry name" value="Composite domain of metallo-dependent hydrolases"/>
    <property type="match status" value="1"/>
</dbReference>
<evidence type="ECO:0000259" key="6">
    <source>
        <dbReference type="Pfam" id="PF01979"/>
    </source>
</evidence>
<dbReference type="Proteomes" id="UP000198508">
    <property type="component" value="Unassembled WGS sequence"/>
</dbReference>
<keyword evidence="8" id="KW-1185">Reference proteome</keyword>
<dbReference type="FunFam" id="3.20.20.140:FF:000174">
    <property type="entry name" value="Dihydropyrimidinase-related protein 2"/>
    <property type="match status" value="1"/>
</dbReference>
<feature type="domain" description="Amidohydrolase-related" evidence="6">
    <location>
        <begin position="49"/>
        <end position="435"/>
    </location>
</feature>
<dbReference type="GO" id="GO:0016812">
    <property type="term" value="F:hydrolase activity, acting on carbon-nitrogen (but not peptide) bonds, in cyclic amides"/>
    <property type="evidence" value="ECO:0007669"/>
    <property type="project" value="TreeGrafter"/>
</dbReference>
<dbReference type="GO" id="GO:0005829">
    <property type="term" value="C:cytosol"/>
    <property type="evidence" value="ECO:0007669"/>
    <property type="project" value="TreeGrafter"/>
</dbReference>